<name>A0A2I0K0X3_PUNGR</name>
<dbReference type="Proteomes" id="UP000233551">
    <property type="component" value="Unassembled WGS sequence"/>
</dbReference>
<evidence type="ECO:0000313" key="1">
    <source>
        <dbReference type="EMBL" id="PKI61760.1"/>
    </source>
</evidence>
<proteinExistence type="predicted"/>
<dbReference type="EMBL" id="PGOL01001010">
    <property type="protein sequence ID" value="PKI61760.1"/>
    <property type="molecule type" value="Genomic_DNA"/>
</dbReference>
<organism evidence="1 2">
    <name type="scientific">Punica granatum</name>
    <name type="common">Pomegranate</name>
    <dbReference type="NCBI Taxonomy" id="22663"/>
    <lineage>
        <taxon>Eukaryota</taxon>
        <taxon>Viridiplantae</taxon>
        <taxon>Streptophyta</taxon>
        <taxon>Embryophyta</taxon>
        <taxon>Tracheophyta</taxon>
        <taxon>Spermatophyta</taxon>
        <taxon>Magnoliopsida</taxon>
        <taxon>eudicotyledons</taxon>
        <taxon>Gunneridae</taxon>
        <taxon>Pentapetalae</taxon>
        <taxon>rosids</taxon>
        <taxon>malvids</taxon>
        <taxon>Myrtales</taxon>
        <taxon>Lythraceae</taxon>
        <taxon>Punica</taxon>
    </lineage>
</organism>
<gene>
    <name evidence="1" type="ORF">CRG98_017872</name>
</gene>
<evidence type="ECO:0000313" key="2">
    <source>
        <dbReference type="Proteomes" id="UP000233551"/>
    </source>
</evidence>
<reference evidence="1 2" key="1">
    <citation type="submission" date="2017-11" db="EMBL/GenBank/DDBJ databases">
        <title>De-novo sequencing of pomegranate (Punica granatum L.) genome.</title>
        <authorList>
            <person name="Akparov Z."/>
            <person name="Amiraslanov A."/>
            <person name="Hajiyeva S."/>
            <person name="Abbasov M."/>
            <person name="Kaur K."/>
            <person name="Hamwieh A."/>
            <person name="Solovyev V."/>
            <person name="Salamov A."/>
            <person name="Braich B."/>
            <person name="Kosarev P."/>
            <person name="Mahmoud A."/>
            <person name="Hajiyev E."/>
            <person name="Babayeva S."/>
            <person name="Izzatullayeva V."/>
            <person name="Mammadov A."/>
            <person name="Mammadov A."/>
            <person name="Sharifova S."/>
            <person name="Ojaghi J."/>
            <person name="Eynullazada K."/>
            <person name="Bayramov B."/>
            <person name="Abdulazimova A."/>
            <person name="Shahmuradov I."/>
        </authorList>
    </citation>
    <scope>NUCLEOTIDE SEQUENCE [LARGE SCALE GENOMIC DNA]</scope>
    <source>
        <strain evidence="2">cv. AG2017</strain>
        <tissue evidence="1">Leaf</tissue>
    </source>
</reference>
<keyword evidence="2" id="KW-1185">Reference proteome</keyword>
<accession>A0A2I0K0X3</accession>
<dbReference type="AlphaFoldDB" id="A0A2I0K0X3"/>
<sequence length="137" mass="15244">MEVVPPVEVEISSMRILAEYKLKEAEWAKQRYKHLNLIDEKRLIALCHGKQCTLQPAEQALVHLASPLGTTSRISKARRRRALSEVPHRSLPSNLGASEVFGCILYSSTQSKRDKLSAPHFGSPIQTTLLAVIQATT</sequence>
<protein>
    <submittedName>
        <fullName evidence="1">Uncharacterized protein</fullName>
    </submittedName>
</protein>
<comment type="caution">
    <text evidence="1">The sequence shown here is derived from an EMBL/GenBank/DDBJ whole genome shotgun (WGS) entry which is preliminary data.</text>
</comment>